<dbReference type="EMBL" id="MN988486">
    <property type="protein sequence ID" value="QIG67951.1"/>
    <property type="molecule type" value="Genomic_DNA"/>
</dbReference>
<name>A0A7S5R2Y6_9CAUD</name>
<accession>A0A7S5R2Y6</accession>
<dbReference type="Proteomes" id="UP000605518">
    <property type="component" value="Segment"/>
</dbReference>
<keyword evidence="2" id="KW-1185">Reference proteome</keyword>
<sequence>MTTTTFSLDVTSTDWTLAIDGATYSKAIIGTGMCSTQIAYAIAASAPAANSTQFDVIMKYETKYIDLAATDKIYVRKVRPRNGKIKAVLTSRA</sequence>
<organism evidence="1 2">
    <name type="scientific">Rhizobium phage RHph_Y68</name>
    <dbReference type="NCBI Taxonomy" id="2509787"/>
    <lineage>
        <taxon>Viruses</taxon>
        <taxon>Duplodnaviria</taxon>
        <taxon>Heunggongvirae</taxon>
        <taxon>Uroviricota</taxon>
        <taxon>Caudoviricetes</taxon>
        <taxon>Pootjesviridae</taxon>
        <taxon>Staniewskivirinae</taxon>
        <taxon>Trinifflemingvirus</taxon>
        <taxon>Trinifflemingvirus Y68</taxon>
    </lineage>
</organism>
<evidence type="ECO:0000313" key="2">
    <source>
        <dbReference type="Proteomes" id="UP000605518"/>
    </source>
</evidence>
<evidence type="ECO:0000313" key="1">
    <source>
        <dbReference type="EMBL" id="QIG67951.1"/>
    </source>
</evidence>
<reference evidence="1" key="1">
    <citation type="submission" date="2020-01" db="EMBL/GenBank/DDBJ databases">
        <title>Patterns of diversity and host range of bacteriophage communities associated with bean-nodulatin bacteria.</title>
        <authorList>
            <person name="Vann Cauwenberghe J."/>
            <person name="Santamaria R.I."/>
            <person name="Bustos P."/>
            <person name="Juarez S."/>
            <person name="Gonzalez V."/>
        </authorList>
    </citation>
    <scope>NUCLEOTIDE SEQUENCE</scope>
</reference>
<proteinExistence type="predicted"/>
<protein>
    <submittedName>
        <fullName evidence="1">Uncharacterized protein</fullName>
    </submittedName>
</protein>
<gene>
    <name evidence="1" type="ORF">EVB55_016</name>
</gene>